<evidence type="ECO:0000313" key="7">
    <source>
        <dbReference type="RefSeq" id="XP_031385476.1"/>
    </source>
</evidence>
<dbReference type="AlphaFoldDB" id="A0A6P8CVK6"/>
<sequence length="145" mass="16033">MKRSSLLQQAAATKQTLFDEGVLDDQFLQLEDIYGDPKSLEELITWSFGESAKNIGTIEQLLERASIDFIEVGKALHKLKGTSASIGAKNVLMKVNEMTEQCKTNTVDGRCKASLQGLKNEQNDLKEKLTIYLQMKRQAQPGGAA</sequence>
<accession>A0A6P8CVK6</accession>
<evidence type="ECO:0000259" key="5">
    <source>
        <dbReference type="PROSITE" id="PS50894"/>
    </source>
</evidence>
<keyword evidence="3" id="KW-0597">Phosphoprotein</keyword>
<evidence type="ECO:0000256" key="2">
    <source>
        <dbReference type="ARBA" id="ARBA00023012"/>
    </source>
</evidence>
<dbReference type="PANTHER" id="PTHR28242">
    <property type="entry name" value="PHOSPHORELAY INTERMEDIATE PROTEIN YPD1"/>
    <property type="match status" value="1"/>
</dbReference>
<dbReference type="GeneID" id="116199301"/>
<evidence type="ECO:0000313" key="6">
    <source>
        <dbReference type="Proteomes" id="UP000515151"/>
    </source>
</evidence>
<dbReference type="InterPro" id="IPR036641">
    <property type="entry name" value="HPT_dom_sf"/>
</dbReference>
<feature type="domain" description="HPt" evidence="5">
    <location>
        <begin position="36"/>
        <end position="132"/>
    </location>
</feature>
<keyword evidence="2 4" id="KW-0902">Two-component regulatory system</keyword>
<dbReference type="OrthoDB" id="1673781at2759"/>
<dbReference type="PANTHER" id="PTHR28242:SF41">
    <property type="entry name" value="HISTIDINE CONTAINING PHOSPHOTRANSFER PROTEIN"/>
    <property type="match status" value="1"/>
</dbReference>
<reference evidence="6" key="1">
    <citation type="journal article" date="2020" name="Plant Biotechnol. J.">
        <title>The pomegranate (Punica granatum L.) draft genome dissects genetic divergence between soft- and hard-seeded cultivars.</title>
        <authorList>
            <person name="Luo X."/>
            <person name="Li H."/>
            <person name="Wu Z."/>
            <person name="Yao W."/>
            <person name="Zhao P."/>
            <person name="Cao D."/>
            <person name="Yu H."/>
            <person name="Li K."/>
            <person name="Poudel K."/>
            <person name="Zhao D."/>
            <person name="Zhang F."/>
            <person name="Xia X."/>
            <person name="Chen L."/>
            <person name="Wang Q."/>
            <person name="Jing D."/>
            <person name="Cao S."/>
        </authorList>
    </citation>
    <scope>NUCLEOTIDE SEQUENCE [LARGE SCALE GENOMIC DNA]</scope>
    <source>
        <strain evidence="6">cv. Tunisia</strain>
    </source>
</reference>
<dbReference type="GO" id="GO:0009736">
    <property type="term" value="P:cytokinin-activated signaling pathway"/>
    <property type="evidence" value="ECO:0007669"/>
    <property type="project" value="UniProtKB-KW"/>
</dbReference>
<dbReference type="GO" id="GO:0005634">
    <property type="term" value="C:nucleus"/>
    <property type="evidence" value="ECO:0007669"/>
    <property type="project" value="UniProtKB-SubCell"/>
</dbReference>
<evidence type="ECO:0000256" key="1">
    <source>
        <dbReference type="ARBA" id="ARBA00022864"/>
    </source>
</evidence>
<dbReference type="RefSeq" id="XP_031385476.1">
    <property type="nucleotide sequence ID" value="XM_031529616.1"/>
</dbReference>
<comment type="subcellular location">
    <subcellularLocation>
        <location evidence="4">Cytoplasm</location>
        <location evidence="4">Cytosol</location>
    </subcellularLocation>
    <subcellularLocation>
        <location evidence="4">Nucleus</location>
    </subcellularLocation>
</comment>
<organism evidence="6 7">
    <name type="scientific">Punica granatum</name>
    <name type="common">Pomegranate</name>
    <dbReference type="NCBI Taxonomy" id="22663"/>
    <lineage>
        <taxon>Eukaryota</taxon>
        <taxon>Viridiplantae</taxon>
        <taxon>Streptophyta</taxon>
        <taxon>Embryophyta</taxon>
        <taxon>Tracheophyta</taxon>
        <taxon>Spermatophyta</taxon>
        <taxon>Magnoliopsida</taxon>
        <taxon>eudicotyledons</taxon>
        <taxon>Gunneridae</taxon>
        <taxon>Pentapetalae</taxon>
        <taxon>rosids</taxon>
        <taxon>malvids</taxon>
        <taxon>Myrtales</taxon>
        <taxon>Lythraceae</taxon>
        <taxon>Punica</taxon>
    </lineage>
</organism>
<dbReference type="GO" id="GO:0005829">
    <property type="term" value="C:cytosol"/>
    <property type="evidence" value="ECO:0007669"/>
    <property type="project" value="UniProtKB-SubCell"/>
</dbReference>
<keyword evidence="6" id="KW-1185">Reference proteome</keyword>
<protein>
    <recommendedName>
        <fullName evidence="4">Histidine-containing phosphotransfer protein</fullName>
    </recommendedName>
</protein>
<dbReference type="InterPro" id="IPR045871">
    <property type="entry name" value="AHP1-5/YPD1"/>
</dbReference>
<comment type="function">
    <text evidence="4">Functions as a two-component phosphorelay mediators between cytokinin sensor histidine kinases and response regulators (B-type ARRs). Plays an important role in propagating cytokinin signal transduction.</text>
</comment>
<dbReference type="GO" id="GO:0043424">
    <property type="term" value="F:protein histidine kinase binding"/>
    <property type="evidence" value="ECO:0007669"/>
    <property type="project" value="UniProtKB-UniRule"/>
</dbReference>
<dbReference type="Proteomes" id="UP000515151">
    <property type="component" value="Chromosome 3"/>
</dbReference>
<dbReference type="PROSITE" id="PS50894">
    <property type="entry name" value="HPT"/>
    <property type="match status" value="1"/>
</dbReference>
<dbReference type="Gene3D" id="1.20.120.160">
    <property type="entry name" value="HPT domain"/>
    <property type="match status" value="1"/>
</dbReference>
<keyword evidence="1 4" id="KW-0932">Cytokinin signaling pathway</keyword>
<evidence type="ECO:0000256" key="4">
    <source>
        <dbReference type="RuleBase" id="RU369004"/>
    </source>
</evidence>
<dbReference type="Pfam" id="PF01627">
    <property type="entry name" value="Hpt"/>
    <property type="match status" value="1"/>
</dbReference>
<dbReference type="GO" id="GO:0000160">
    <property type="term" value="P:phosphorelay signal transduction system"/>
    <property type="evidence" value="ECO:0007669"/>
    <property type="project" value="UniProtKB-UniRule"/>
</dbReference>
<dbReference type="GO" id="GO:0009927">
    <property type="term" value="F:histidine phosphotransfer kinase activity"/>
    <property type="evidence" value="ECO:0007669"/>
    <property type="project" value="UniProtKB-UniRule"/>
</dbReference>
<name>A0A6P8CVK6_PUNGR</name>
<feature type="modified residue" description="Phosphohistidine" evidence="3">
    <location>
        <position position="77"/>
    </location>
</feature>
<reference evidence="7" key="2">
    <citation type="submission" date="2025-08" db="UniProtKB">
        <authorList>
            <consortium name="RefSeq"/>
        </authorList>
    </citation>
    <scope>IDENTIFICATION</scope>
    <source>
        <tissue evidence="7">Leaf</tissue>
    </source>
</reference>
<proteinExistence type="predicted"/>
<gene>
    <name evidence="7" type="primary">LOC116199301</name>
</gene>
<dbReference type="SUPFAM" id="SSF47226">
    <property type="entry name" value="Histidine-containing phosphotransfer domain, HPT domain"/>
    <property type="match status" value="1"/>
</dbReference>
<comment type="domain">
    <text evidence="4">Histidine-containing phosphotransfer domain (HPt) contains an active histidine that mediates the phosphotransfer.</text>
</comment>
<dbReference type="InterPro" id="IPR008207">
    <property type="entry name" value="Sig_transdc_His_kin_Hpt_dom"/>
</dbReference>
<evidence type="ECO:0000256" key="3">
    <source>
        <dbReference type="PROSITE-ProRule" id="PRU00110"/>
    </source>
</evidence>